<feature type="transmembrane region" description="Helical" evidence="2">
    <location>
        <begin position="21"/>
        <end position="41"/>
    </location>
</feature>
<proteinExistence type="predicted"/>
<feature type="compositionally biased region" description="Acidic residues" evidence="1">
    <location>
        <begin position="132"/>
        <end position="145"/>
    </location>
</feature>
<feature type="region of interest" description="Disordered" evidence="1">
    <location>
        <begin position="125"/>
        <end position="145"/>
    </location>
</feature>
<dbReference type="EMBL" id="CP034438">
    <property type="protein sequence ID" value="AZN29742.1"/>
    <property type="molecule type" value="Genomic_DNA"/>
</dbReference>
<name>A0A3Q8WT78_9ACTO</name>
<sequence length="145" mass="15709">MARDPRTAPIPKGSALSQFTMTMLILEIFVVLFAGVAAFGLRLAAPGTVWALTGIGMLVLLIAAIVLGRSQRAGIILGSFAQTVVLVTGVWMPAGFAVGLSFLVLWSASIYWGMRLDREREQRRAEQAAWEAEQEDQDEQDVSGD</sequence>
<keyword evidence="2" id="KW-0812">Transmembrane</keyword>
<dbReference type="RefSeq" id="WP_126039884.1">
    <property type="nucleotide sequence ID" value="NZ_CP034438.1"/>
</dbReference>
<dbReference type="AlphaFoldDB" id="A0A3Q8WT78"/>
<feature type="transmembrane region" description="Helical" evidence="2">
    <location>
        <begin position="47"/>
        <end position="67"/>
    </location>
</feature>
<evidence type="ECO:0000313" key="3">
    <source>
        <dbReference type="EMBL" id="AZN29742.1"/>
    </source>
</evidence>
<protein>
    <submittedName>
        <fullName evidence="3">DUF4233 domain-containing protein</fullName>
    </submittedName>
</protein>
<keyword evidence="4" id="KW-1185">Reference proteome</keyword>
<dbReference type="OrthoDB" id="3267755at2"/>
<dbReference type="Pfam" id="PF14017">
    <property type="entry name" value="DUF4233"/>
    <property type="match status" value="1"/>
</dbReference>
<dbReference type="Proteomes" id="UP000270021">
    <property type="component" value="Chromosome"/>
</dbReference>
<accession>A0A3Q8WT78</accession>
<organism evidence="3 4">
    <name type="scientific">Flaviflexus salsibiostraticola</name>
    <dbReference type="NCBI Taxonomy" id="1282737"/>
    <lineage>
        <taxon>Bacteria</taxon>
        <taxon>Bacillati</taxon>
        <taxon>Actinomycetota</taxon>
        <taxon>Actinomycetes</taxon>
        <taxon>Actinomycetales</taxon>
        <taxon>Actinomycetaceae</taxon>
        <taxon>Flaviflexus</taxon>
    </lineage>
</organism>
<keyword evidence="2" id="KW-0472">Membrane</keyword>
<reference evidence="3 4" key="1">
    <citation type="submission" date="2018-12" db="EMBL/GenBank/DDBJ databases">
        <title>Complete genome sequence of Flaviflexus salsibiostraticola KCTC 33148.</title>
        <authorList>
            <person name="Bae J.-W."/>
        </authorList>
    </citation>
    <scope>NUCLEOTIDE SEQUENCE [LARGE SCALE GENOMIC DNA]</scope>
    <source>
        <strain evidence="3 4">KCTC 33148</strain>
    </source>
</reference>
<evidence type="ECO:0000256" key="1">
    <source>
        <dbReference type="SAM" id="MobiDB-lite"/>
    </source>
</evidence>
<keyword evidence="2" id="KW-1133">Transmembrane helix</keyword>
<dbReference type="InterPro" id="IPR025327">
    <property type="entry name" value="DUF4233"/>
</dbReference>
<dbReference type="KEGG" id="fsl:EJO69_05030"/>
<evidence type="ECO:0000256" key="2">
    <source>
        <dbReference type="SAM" id="Phobius"/>
    </source>
</evidence>
<gene>
    <name evidence="3" type="ORF">EJO69_05030</name>
</gene>
<evidence type="ECO:0000313" key="4">
    <source>
        <dbReference type="Proteomes" id="UP000270021"/>
    </source>
</evidence>